<reference evidence="1 2" key="1">
    <citation type="submission" date="2017-03" db="EMBL/GenBank/DDBJ databases">
        <title>Whole genome sequence of Micromonospora wenchangensis, isolated from mangrove soil.</title>
        <authorList>
            <person name="Yang H."/>
        </authorList>
    </citation>
    <scope>NUCLEOTIDE SEQUENCE [LARGE SCALE GENOMIC DNA]</scope>
    <source>
        <strain evidence="1 2">CCTCC AA 2012002</strain>
    </source>
</reference>
<accession>A0A246RT79</accession>
<protein>
    <submittedName>
        <fullName evidence="1">Uncharacterized protein</fullName>
    </submittedName>
</protein>
<sequence>MIGTVIGAVANRITSAEQAVRDDRAVEQAKRADARRKPPIATNAYYYDRSDEPVLWVLATPLTGDQRQRLLSRSLPAEGEVADTFPDVVYGVVRFTDERLTRVLTRLRVSAVGQWTGPVFVRQIRARVLKRSAPLSGALLLRGSQGDGEPLSIGFDLDEPESVARVIDPRDETLGAAYVDRRALTLAPGEPVTIDVQAYTDRSYCEWVIELELDLGGESRVQVVDDHGRPFRSTGLAARYQDRYHASLLDGWTADGAGPPVWKL</sequence>
<name>A0A246RT79_9ACTN</name>
<gene>
    <name evidence="1" type="ORF">B5D80_02035</name>
</gene>
<dbReference type="AlphaFoldDB" id="A0A246RT79"/>
<dbReference type="Proteomes" id="UP000197174">
    <property type="component" value="Unassembled WGS sequence"/>
</dbReference>
<evidence type="ECO:0000313" key="1">
    <source>
        <dbReference type="EMBL" id="OWV12947.1"/>
    </source>
</evidence>
<comment type="caution">
    <text evidence="1">The sequence shown here is derived from an EMBL/GenBank/DDBJ whole genome shotgun (WGS) entry which is preliminary data.</text>
</comment>
<keyword evidence="2" id="KW-1185">Reference proteome</keyword>
<organism evidence="1 2">
    <name type="scientific">Micromonospora wenchangensis</name>
    <dbReference type="NCBI Taxonomy" id="1185415"/>
    <lineage>
        <taxon>Bacteria</taxon>
        <taxon>Bacillati</taxon>
        <taxon>Actinomycetota</taxon>
        <taxon>Actinomycetes</taxon>
        <taxon>Micromonosporales</taxon>
        <taxon>Micromonosporaceae</taxon>
        <taxon>Micromonospora</taxon>
    </lineage>
</organism>
<proteinExistence type="predicted"/>
<dbReference type="EMBL" id="MZMV01000002">
    <property type="protein sequence ID" value="OWV12947.1"/>
    <property type="molecule type" value="Genomic_DNA"/>
</dbReference>
<evidence type="ECO:0000313" key="2">
    <source>
        <dbReference type="Proteomes" id="UP000197174"/>
    </source>
</evidence>